<evidence type="ECO:0000256" key="2">
    <source>
        <dbReference type="ARBA" id="ARBA00022679"/>
    </source>
</evidence>
<dbReference type="GO" id="GO:0008713">
    <property type="term" value="F:ADP-heptose-lipopolysaccharide heptosyltransferase activity"/>
    <property type="evidence" value="ECO:0007669"/>
    <property type="project" value="TreeGrafter"/>
</dbReference>
<dbReference type="EMBL" id="MEUG01000001">
    <property type="protein sequence ID" value="OGC28838.1"/>
    <property type="molecule type" value="Genomic_DNA"/>
</dbReference>
<keyword evidence="2" id="KW-0808">Transferase</keyword>
<gene>
    <name evidence="3" type="ORF">A3K49_07835</name>
</gene>
<dbReference type="InterPro" id="IPR051199">
    <property type="entry name" value="LPS_LOS_Heptosyltrfase"/>
</dbReference>
<evidence type="ECO:0000313" key="3">
    <source>
        <dbReference type="EMBL" id="OGC28838.1"/>
    </source>
</evidence>
<accession>A0A1F4T802</accession>
<dbReference type="Proteomes" id="UP000178602">
    <property type="component" value="Unassembled WGS sequence"/>
</dbReference>
<evidence type="ECO:0000256" key="1">
    <source>
        <dbReference type="ARBA" id="ARBA00022676"/>
    </source>
</evidence>
<proteinExistence type="predicted"/>
<dbReference type="SUPFAM" id="SSF53756">
    <property type="entry name" value="UDP-Glycosyltransferase/glycogen phosphorylase"/>
    <property type="match status" value="1"/>
</dbReference>
<evidence type="ECO:0008006" key="5">
    <source>
        <dbReference type="Google" id="ProtNLM"/>
    </source>
</evidence>
<dbReference type="AlphaFoldDB" id="A0A1F4T802"/>
<name>A0A1F4T802_UNCSA</name>
<protein>
    <recommendedName>
        <fullName evidence="5">Lipopolysaccharide heptosyltransferase II</fullName>
    </recommendedName>
</protein>
<reference evidence="3 4" key="1">
    <citation type="journal article" date="2016" name="Nat. Commun.">
        <title>Thousands of microbial genomes shed light on interconnected biogeochemical processes in an aquifer system.</title>
        <authorList>
            <person name="Anantharaman K."/>
            <person name="Brown C.T."/>
            <person name="Hug L.A."/>
            <person name="Sharon I."/>
            <person name="Castelle C.J."/>
            <person name="Probst A.J."/>
            <person name="Thomas B.C."/>
            <person name="Singh A."/>
            <person name="Wilkins M.J."/>
            <person name="Karaoz U."/>
            <person name="Brodie E.L."/>
            <person name="Williams K.H."/>
            <person name="Hubbard S.S."/>
            <person name="Banfield J.F."/>
        </authorList>
    </citation>
    <scope>NUCLEOTIDE SEQUENCE [LARGE SCALE GENOMIC DNA]</scope>
</reference>
<dbReference type="InterPro" id="IPR002201">
    <property type="entry name" value="Glyco_trans_9"/>
</dbReference>
<dbReference type="PANTHER" id="PTHR30160">
    <property type="entry name" value="TETRAACYLDISACCHARIDE 4'-KINASE-RELATED"/>
    <property type="match status" value="1"/>
</dbReference>
<sequence>MVKILIVKLGAIGDVLRTTSLLPGLSDKFNRQARIDWLTAPSAKDILLNNPYISRLATWEERAELDDYQLVVGLEDDRAACEYVSSRRAEQIVGAYLKNGKLTYTPSGWFDMSMISRFGLEQANVLKKKNQNTYQQHMAALLGIEISPYVFNLKPEEREYGEQVIRELGIGKRETIIGINTGAGKRWPLKSWGVEQTIDLVKRLRKELGLVSLILGGDQEQERNALIAKETDMPNAGSHSLRGFASVIDQGRILLSSDSLAMHFGIALKKRLVVFFGPTSAAEIELYGLGEKLLAPIDCSVCYKKDCAKSPNCMVLLSVDEVFQAIKRQASEGL</sequence>
<dbReference type="PANTHER" id="PTHR30160:SF1">
    <property type="entry name" value="LIPOPOLYSACCHARIDE 1,2-N-ACETYLGLUCOSAMINETRANSFERASE-RELATED"/>
    <property type="match status" value="1"/>
</dbReference>
<dbReference type="CDD" id="cd03789">
    <property type="entry name" value="GT9_LPS_heptosyltransferase"/>
    <property type="match status" value="1"/>
</dbReference>
<evidence type="ECO:0000313" key="4">
    <source>
        <dbReference type="Proteomes" id="UP000178602"/>
    </source>
</evidence>
<dbReference type="GO" id="GO:0005829">
    <property type="term" value="C:cytosol"/>
    <property type="evidence" value="ECO:0007669"/>
    <property type="project" value="TreeGrafter"/>
</dbReference>
<comment type="caution">
    <text evidence="3">The sequence shown here is derived from an EMBL/GenBank/DDBJ whole genome shotgun (WGS) entry which is preliminary data.</text>
</comment>
<dbReference type="Pfam" id="PF01075">
    <property type="entry name" value="Glyco_transf_9"/>
    <property type="match status" value="1"/>
</dbReference>
<keyword evidence="1" id="KW-0328">Glycosyltransferase</keyword>
<organism evidence="3 4">
    <name type="scientific">candidate division WOR-1 bacterium RIFOXYC12_FULL_54_18</name>
    <dbReference type="NCBI Taxonomy" id="1802584"/>
    <lineage>
        <taxon>Bacteria</taxon>
        <taxon>Bacillati</taxon>
        <taxon>Saganbacteria</taxon>
    </lineage>
</organism>
<dbReference type="GO" id="GO:0009244">
    <property type="term" value="P:lipopolysaccharide core region biosynthetic process"/>
    <property type="evidence" value="ECO:0007669"/>
    <property type="project" value="TreeGrafter"/>
</dbReference>
<dbReference type="Gene3D" id="3.40.50.2000">
    <property type="entry name" value="Glycogen Phosphorylase B"/>
    <property type="match status" value="2"/>
</dbReference>